<accession>A0A0H1BLK2</accession>
<organism evidence="2 3">
    <name type="scientific">Blastomyces silverae</name>
    <dbReference type="NCBI Taxonomy" id="2060906"/>
    <lineage>
        <taxon>Eukaryota</taxon>
        <taxon>Fungi</taxon>
        <taxon>Dikarya</taxon>
        <taxon>Ascomycota</taxon>
        <taxon>Pezizomycotina</taxon>
        <taxon>Eurotiomycetes</taxon>
        <taxon>Eurotiomycetidae</taxon>
        <taxon>Onygenales</taxon>
        <taxon>Ajellomycetaceae</taxon>
        <taxon>Blastomyces</taxon>
    </lineage>
</organism>
<dbReference type="AlphaFoldDB" id="A0A0H1BLK2"/>
<name>A0A0H1BLK2_9EURO</name>
<feature type="compositionally biased region" description="Polar residues" evidence="1">
    <location>
        <begin position="83"/>
        <end position="92"/>
    </location>
</feature>
<evidence type="ECO:0000313" key="3">
    <source>
        <dbReference type="Proteomes" id="UP000053573"/>
    </source>
</evidence>
<keyword evidence="3" id="KW-1185">Reference proteome</keyword>
<protein>
    <submittedName>
        <fullName evidence="2">Uncharacterized protein</fullName>
    </submittedName>
</protein>
<proteinExistence type="predicted"/>
<dbReference type="EMBL" id="LDEV01002175">
    <property type="protein sequence ID" value="KLJ10051.1"/>
    <property type="molecule type" value="Genomic_DNA"/>
</dbReference>
<dbReference type="Proteomes" id="UP000053573">
    <property type="component" value="Unassembled WGS sequence"/>
</dbReference>
<comment type="caution">
    <text evidence="2">The sequence shown here is derived from an EMBL/GenBank/DDBJ whole genome shotgun (WGS) entry which is preliminary data.</text>
</comment>
<gene>
    <name evidence="2" type="ORF">EMPG_14546</name>
</gene>
<feature type="compositionally biased region" description="Basic residues" evidence="1">
    <location>
        <begin position="12"/>
        <end position="22"/>
    </location>
</feature>
<sequence length="92" mass="10541">MAARGNCQSRRTSSRRSKRSSSFRRGYYSLPNDIQSKCIRKPSRTPPKAITAKPTHRIDLSPARYVQPHWAKAPSHQTRRAGESTTYPLHHL</sequence>
<feature type="region of interest" description="Disordered" evidence="1">
    <location>
        <begin position="1"/>
        <end position="92"/>
    </location>
</feature>
<reference evidence="3" key="1">
    <citation type="journal article" date="2015" name="PLoS Genet.">
        <title>The dynamic genome and transcriptome of the human fungal pathogen Blastomyces and close relative Emmonsia.</title>
        <authorList>
            <person name="Munoz J.F."/>
            <person name="Gauthier G.M."/>
            <person name="Desjardins C.A."/>
            <person name="Gallo J.E."/>
            <person name="Holder J."/>
            <person name="Sullivan T.D."/>
            <person name="Marty A.J."/>
            <person name="Carmen J.C."/>
            <person name="Chen Z."/>
            <person name="Ding L."/>
            <person name="Gujja S."/>
            <person name="Magrini V."/>
            <person name="Misas E."/>
            <person name="Mitreva M."/>
            <person name="Priest M."/>
            <person name="Saif S."/>
            <person name="Whiston E.A."/>
            <person name="Young S."/>
            <person name="Zeng Q."/>
            <person name="Goldman W.E."/>
            <person name="Mardis E.R."/>
            <person name="Taylor J.W."/>
            <person name="McEwen J.G."/>
            <person name="Clay O.K."/>
            <person name="Klein B.S."/>
            <person name="Cuomo C.A."/>
        </authorList>
    </citation>
    <scope>NUCLEOTIDE SEQUENCE [LARGE SCALE GENOMIC DNA]</scope>
    <source>
        <strain evidence="3">UAMH 139</strain>
    </source>
</reference>
<evidence type="ECO:0000256" key="1">
    <source>
        <dbReference type="SAM" id="MobiDB-lite"/>
    </source>
</evidence>
<evidence type="ECO:0000313" key="2">
    <source>
        <dbReference type="EMBL" id="KLJ10051.1"/>
    </source>
</evidence>